<evidence type="ECO:0000256" key="2">
    <source>
        <dbReference type="SAM" id="Phobius"/>
    </source>
</evidence>
<accession>A0ABP7S451</accession>
<feature type="transmembrane region" description="Helical" evidence="2">
    <location>
        <begin position="138"/>
        <end position="159"/>
    </location>
</feature>
<feature type="transmembrane region" description="Helical" evidence="2">
    <location>
        <begin position="171"/>
        <end position="189"/>
    </location>
</feature>
<organism evidence="4 5">
    <name type="scientific">Comamonas faecalis</name>
    <dbReference type="NCBI Taxonomy" id="1387849"/>
    <lineage>
        <taxon>Bacteria</taxon>
        <taxon>Pseudomonadati</taxon>
        <taxon>Pseudomonadota</taxon>
        <taxon>Betaproteobacteria</taxon>
        <taxon>Burkholderiales</taxon>
        <taxon>Comamonadaceae</taxon>
        <taxon>Comamonas</taxon>
    </lineage>
</organism>
<feature type="transmembrane region" description="Helical" evidence="2">
    <location>
        <begin position="20"/>
        <end position="51"/>
    </location>
</feature>
<protein>
    <submittedName>
        <fullName evidence="4">Protein-glutamine gamma-glutamyltransferase TgpA</fullName>
    </submittedName>
</protein>
<gene>
    <name evidence="4" type="primary">tgpA</name>
    <name evidence="4" type="ORF">GCM10022279_32950</name>
</gene>
<dbReference type="Gene3D" id="3.10.620.30">
    <property type="match status" value="1"/>
</dbReference>
<proteinExistence type="predicted"/>
<keyword evidence="2" id="KW-0812">Transmembrane</keyword>
<dbReference type="InterPro" id="IPR002931">
    <property type="entry name" value="Transglutaminase-like"/>
</dbReference>
<dbReference type="SMART" id="SM00460">
    <property type="entry name" value="TGc"/>
    <property type="match status" value="1"/>
</dbReference>
<keyword evidence="5" id="KW-1185">Reference proteome</keyword>
<evidence type="ECO:0000313" key="4">
    <source>
        <dbReference type="EMBL" id="GAA4006397.1"/>
    </source>
</evidence>
<dbReference type="RefSeq" id="WP_344869982.1">
    <property type="nucleotide sequence ID" value="NZ_BAABBP010000051.1"/>
</dbReference>
<dbReference type="Pfam" id="PF01841">
    <property type="entry name" value="Transglut_core"/>
    <property type="match status" value="1"/>
</dbReference>
<dbReference type="SUPFAM" id="SSF54001">
    <property type="entry name" value="Cysteine proteinases"/>
    <property type="match status" value="1"/>
</dbReference>
<reference evidence="5" key="1">
    <citation type="journal article" date="2019" name="Int. J. Syst. Evol. Microbiol.">
        <title>The Global Catalogue of Microorganisms (GCM) 10K type strain sequencing project: providing services to taxonomists for standard genome sequencing and annotation.</title>
        <authorList>
            <consortium name="The Broad Institute Genomics Platform"/>
            <consortium name="The Broad Institute Genome Sequencing Center for Infectious Disease"/>
            <person name="Wu L."/>
            <person name="Ma J."/>
        </authorList>
    </citation>
    <scope>NUCLEOTIDE SEQUENCE [LARGE SCALE GENOMIC DNA]</scope>
    <source>
        <strain evidence="5">JCM 17561</strain>
    </source>
</reference>
<feature type="transmembrane region" description="Helical" evidence="2">
    <location>
        <begin position="115"/>
        <end position="132"/>
    </location>
</feature>
<name>A0ABP7S451_9BURK</name>
<dbReference type="Proteomes" id="UP001501627">
    <property type="component" value="Unassembled WGS sequence"/>
</dbReference>
<dbReference type="PANTHER" id="PTHR42736">
    <property type="entry name" value="PROTEIN-GLUTAMINE GAMMA-GLUTAMYLTRANSFERASE"/>
    <property type="match status" value="1"/>
</dbReference>
<evidence type="ECO:0000313" key="5">
    <source>
        <dbReference type="Proteomes" id="UP001501627"/>
    </source>
</evidence>
<dbReference type="InterPro" id="IPR021878">
    <property type="entry name" value="TgpA_N"/>
</dbReference>
<dbReference type="InterPro" id="IPR038765">
    <property type="entry name" value="Papain-like_cys_pep_sf"/>
</dbReference>
<dbReference type="Pfam" id="PF11992">
    <property type="entry name" value="TgpA_N"/>
    <property type="match status" value="1"/>
</dbReference>
<comment type="caution">
    <text evidence="4">The sequence shown here is derived from an EMBL/GenBank/DDBJ whole genome shotgun (WGS) entry which is preliminary data.</text>
</comment>
<dbReference type="PANTHER" id="PTHR42736:SF1">
    <property type="entry name" value="PROTEIN-GLUTAMINE GAMMA-GLUTAMYLTRANSFERASE"/>
    <property type="match status" value="1"/>
</dbReference>
<keyword evidence="2" id="KW-1133">Transmembrane helix</keyword>
<dbReference type="InterPro" id="IPR052901">
    <property type="entry name" value="Bact_TGase-like"/>
</dbReference>
<feature type="transmembrane region" description="Helical" evidence="2">
    <location>
        <begin position="63"/>
        <end position="81"/>
    </location>
</feature>
<feature type="region of interest" description="Disordered" evidence="1">
    <location>
        <begin position="678"/>
        <end position="699"/>
    </location>
</feature>
<sequence>MSTQHLSARLHALPRDSRDTLFLLCVVAACLVPLAGEIPTWSLLMAATLLLWRGWLAWRQRPLPGRWVMAALLALAVALTWRSYRTILGPDAGVTLVAMLLALKTLELRARRDAMVVFFLGLFTLLANFFFSQSLATALLIVLALMGLLTTLVNVHRIVGRPPLIASLRTAVALAAMGTPVMLALFLLFPRMAPLWSLPADKMSGLSGLSGEMHVGDLAQLALDDSVALRVRFDTPGGQPPPQSSLYFRGPVLSAFNGRDWYALGTPQAQTTTWAAPAPARLSVAGPPLRYEVTLEPSQRSWLFTLDAALQPPGMPHGWVALMAPDLHWRTTRPIVSVLRYQAQSHLQFRHGPQQADASLRPYLQLPPQSDPRTRQWAAQLRADPQLTEGGTPALVGAVLQHLHTGDYRYTLQPGVYGEDTADTFWFDRQAGFCEHIASAFVVLMRAMEIPARIVTGYQGGQMNTIDGYWTVRQSDAHAWAEVWMHERGWVRVDPTAAIAPERIERFERLQAPRGALGTAVRNVVAPGLLLQLRALWEAADNRWNQWVLNYTQESQLDLLKALGMSAPDWRDLVRLLGLGVLGAAALIGGWALWERHHHNPWQRLLTRTRARLARAGLALPPHLPARSLATQAHGYFGGDADDVVLWLLALEQARFSDHPERSLRQLQRQWRRLRWPAPGRAAVRPETPQQPSRHPAPG</sequence>
<keyword evidence="2" id="KW-0472">Membrane</keyword>
<feature type="domain" description="Transglutaminase-like" evidence="3">
    <location>
        <begin position="426"/>
        <end position="497"/>
    </location>
</feature>
<dbReference type="EMBL" id="BAABBP010000051">
    <property type="protein sequence ID" value="GAA4006397.1"/>
    <property type="molecule type" value="Genomic_DNA"/>
</dbReference>
<evidence type="ECO:0000259" key="3">
    <source>
        <dbReference type="SMART" id="SM00460"/>
    </source>
</evidence>
<evidence type="ECO:0000256" key="1">
    <source>
        <dbReference type="SAM" id="MobiDB-lite"/>
    </source>
</evidence>